<keyword evidence="3" id="KW-1185">Reference proteome</keyword>
<gene>
    <name evidence="2" type="ORF">JK358_07615</name>
</gene>
<dbReference type="PANTHER" id="PTHR38011">
    <property type="entry name" value="DIHYDROFOLATE REDUCTASE FAMILY PROTEIN (AFU_ORTHOLOGUE AFUA_8G06820)"/>
    <property type="match status" value="1"/>
</dbReference>
<dbReference type="InterPro" id="IPR050765">
    <property type="entry name" value="Riboflavin_Biosynth_HTPR"/>
</dbReference>
<dbReference type="EMBL" id="JAERRJ010000002">
    <property type="protein sequence ID" value="MBL1074262.1"/>
    <property type="molecule type" value="Genomic_DNA"/>
</dbReference>
<dbReference type="InterPro" id="IPR024072">
    <property type="entry name" value="DHFR-like_dom_sf"/>
</dbReference>
<organism evidence="2 3">
    <name type="scientific">Nocardia acididurans</name>
    <dbReference type="NCBI Taxonomy" id="2802282"/>
    <lineage>
        <taxon>Bacteria</taxon>
        <taxon>Bacillati</taxon>
        <taxon>Actinomycetota</taxon>
        <taxon>Actinomycetes</taxon>
        <taxon>Mycobacteriales</taxon>
        <taxon>Nocardiaceae</taxon>
        <taxon>Nocardia</taxon>
    </lineage>
</organism>
<comment type="caution">
    <text evidence="2">The sequence shown here is derived from an EMBL/GenBank/DDBJ whole genome shotgun (WGS) entry which is preliminary data.</text>
</comment>
<dbReference type="Gene3D" id="3.40.430.10">
    <property type="entry name" value="Dihydrofolate Reductase, subunit A"/>
    <property type="match status" value="1"/>
</dbReference>
<sequence length="187" mass="20674">MQPLIYSMAVSADGYIAGPGGDIGWSAPEPEIFRFHIDQTRELAGCLIGRSLYETMLVWETAEQTMADDKDALEFAELWNPVPKVVFSRTLTSVTGNARLATDDFPTELARLREQVGEGPIEVGGAGLSATAMAHDLIDEYRLFVYPIILGAGTPYFPPLPEPLDLRLVESRALNSRITCLRFQRAR</sequence>
<evidence type="ECO:0000313" key="2">
    <source>
        <dbReference type="EMBL" id="MBL1074262.1"/>
    </source>
</evidence>
<dbReference type="PANTHER" id="PTHR38011:SF11">
    <property type="entry name" value="2,5-DIAMINO-6-RIBOSYLAMINO-4(3H)-PYRIMIDINONE 5'-PHOSPHATE REDUCTASE"/>
    <property type="match status" value="1"/>
</dbReference>
<feature type="domain" description="Bacterial bifunctional deaminase-reductase C-terminal" evidence="1">
    <location>
        <begin position="4"/>
        <end position="178"/>
    </location>
</feature>
<reference evidence="2 3" key="1">
    <citation type="submission" date="2021-01" db="EMBL/GenBank/DDBJ databases">
        <title>WGS of actinomycetes isolated from Thailand.</title>
        <authorList>
            <person name="Thawai C."/>
        </authorList>
    </citation>
    <scope>NUCLEOTIDE SEQUENCE [LARGE SCALE GENOMIC DNA]</scope>
    <source>
        <strain evidence="2 3">LPG 2</strain>
    </source>
</reference>
<accession>A0ABS1M0R7</accession>
<dbReference type="SUPFAM" id="SSF53597">
    <property type="entry name" value="Dihydrofolate reductase-like"/>
    <property type="match status" value="1"/>
</dbReference>
<protein>
    <submittedName>
        <fullName evidence="2">Dihydrofolate reductase</fullName>
    </submittedName>
</protein>
<evidence type="ECO:0000259" key="1">
    <source>
        <dbReference type="Pfam" id="PF01872"/>
    </source>
</evidence>
<dbReference type="RefSeq" id="WP_201945076.1">
    <property type="nucleotide sequence ID" value="NZ_JAERRJ010000002.1"/>
</dbReference>
<proteinExistence type="predicted"/>
<dbReference type="Proteomes" id="UP000602198">
    <property type="component" value="Unassembled WGS sequence"/>
</dbReference>
<name>A0ABS1M0R7_9NOCA</name>
<evidence type="ECO:0000313" key="3">
    <source>
        <dbReference type="Proteomes" id="UP000602198"/>
    </source>
</evidence>
<dbReference type="Pfam" id="PF01872">
    <property type="entry name" value="RibD_C"/>
    <property type="match status" value="1"/>
</dbReference>
<dbReference type="InterPro" id="IPR002734">
    <property type="entry name" value="RibDG_C"/>
</dbReference>